<evidence type="ECO:0000313" key="4">
    <source>
        <dbReference type="Proteomes" id="UP001141552"/>
    </source>
</evidence>
<dbReference type="SMART" id="SM00028">
    <property type="entry name" value="TPR"/>
    <property type="match status" value="8"/>
</dbReference>
<dbReference type="Proteomes" id="UP001141552">
    <property type="component" value="Unassembled WGS sequence"/>
</dbReference>
<dbReference type="AlphaFoldDB" id="A0A9Q0FXZ6"/>
<dbReference type="InterPro" id="IPR018253">
    <property type="entry name" value="DnaJ_domain_CS"/>
</dbReference>
<feature type="region of interest" description="Disordered" evidence="1">
    <location>
        <begin position="638"/>
        <end position="657"/>
    </location>
</feature>
<dbReference type="Gene3D" id="1.10.287.110">
    <property type="entry name" value="DnaJ domain"/>
    <property type="match status" value="1"/>
</dbReference>
<feature type="compositionally biased region" description="Polar residues" evidence="1">
    <location>
        <begin position="1"/>
        <end position="36"/>
    </location>
</feature>
<feature type="region of interest" description="Disordered" evidence="1">
    <location>
        <begin position="1219"/>
        <end position="1266"/>
    </location>
</feature>
<feature type="compositionally biased region" description="Polar residues" evidence="1">
    <location>
        <begin position="441"/>
        <end position="451"/>
    </location>
</feature>
<feature type="compositionally biased region" description="Basic and acidic residues" evidence="1">
    <location>
        <begin position="517"/>
        <end position="530"/>
    </location>
</feature>
<dbReference type="PANTHER" id="PTHR45181:SF4">
    <property type="entry name" value="HEAT SHOCK PROTEIN DNAJ WITH TETRATRICOPEPTIDE REPEAT-CONTAINING PROTEIN"/>
    <property type="match status" value="1"/>
</dbReference>
<feature type="compositionally biased region" description="Polar residues" evidence="1">
    <location>
        <begin position="471"/>
        <end position="487"/>
    </location>
</feature>
<evidence type="ECO:0000313" key="3">
    <source>
        <dbReference type="EMBL" id="KAJ4839607.1"/>
    </source>
</evidence>
<feature type="compositionally biased region" description="Polar residues" evidence="1">
    <location>
        <begin position="639"/>
        <end position="653"/>
    </location>
</feature>
<dbReference type="InterPro" id="IPR019734">
    <property type="entry name" value="TPR_rpt"/>
</dbReference>
<dbReference type="InterPro" id="IPR036869">
    <property type="entry name" value="J_dom_sf"/>
</dbReference>
<dbReference type="SUPFAM" id="SSF46565">
    <property type="entry name" value="Chaperone J-domain"/>
    <property type="match status" value="1"/>
</dbReference>
<gene>
    <name evidence="3" type="ORF">Tsubulata_029635</name>
</gene>
<feature type="domain" description="J" evidence="2">
    <location>
        <begin position="1137"/>
        <end position="1222"/>
    </location>
</feature>
<feature type="region of interest" description="Disordered" evidence="1">
    <location>
        <begin position="428"/>
        <end position="487"/>
    </location>
</feature>
<feature type="compositionally biased region" description="Basic residues" evidence="1">
    <location>
        <begin position="1257"/>
        <end position="1266"/>
    </location>
</feature>
<organism evidence="3 4">
    <name type="scientific">Turnera subulata</name>
    <dbReference type="NCBI Taxonomy" id="218843"/>
    <lineage>
        <taxon>Eukaryota</taxon>
        <taxon>Viridiplantae</taxon>
        <taxon>Streptophyta</taxon>
        <taxon>Embryophyta</taxon>
        <taxon>Tracheophyta</taxon>
        <taxon>Spermatophyta</taxon>
        <taxon>Magnoliopsida</taxon>
        <taxon>eudicotyledons</taxon>
        <taxon>Gunneridae</taxon>
        <taxon>Pentapetalae</taxon>
        <taxon>rosids</taxon>
        <taxon>fabids</taxon>
        <taxon>Malpighiales</taxon>
        <taxon>Passifloraceae</taxon>
        <taxon>Turnera</taxon>
    </lineage>
</organism>
<feature type="region of interest" description="Disordered" evidence="1">
    <location>
        <begin position="1"/>
        <end position="70"/>
    </location>
</feature>
<dbReference type="InterPro" id="IPR001623">
    <property type="entry name" value="DnaJ_domain"/>
</dbReference>
<feature type="compositionally biased region" description="Low complexity" evidence="1">
    <location>
        <begin position="241"/>
        <end position="252"/>
    </location>
</feature>
<evidence type="ECO:0000256" key="1">
    <source>
        <dbReference type="SAM" id="MobiDB-lite"/>
    </source>
</evidence>
<dbReference type="InterPro" id="IPR011990">
    <property type="entry name" value="TPR-like_helical_dom_sf"/>
</dbReference>
<dbReference type="OrthoDB" id="10250354at2759"/>
<proteinExistence type="predicted"/>
<reference evidence="3" key="1">
    <citation type="submission" date="2022-02" db="EMBL/GenBank/DDBJ databases">
        <authorList>
            <person name="Henning P.M."/>
            <person name="McCubbin A.G."/>
            <person name="Shore J.S."/>
        </authorList>
    </citation>
    <scope>NUCLEOTIDE SEQUENCE</scope>
    <source>
        <strain evidence="3">F60SS</strain>
        <tissue evidence="3">Leaves</tissue>
    </source>
</reference>
<dbReference type="EMBL" id="JAKUCV010003266">
    <property type="protein sequence ID" value="KAJ4839607.1"/>
    <property type="molecule type" value="Genomic_DNA"/>
</dbReference>
<dbReference type="PROSITE" id="PS00636">
    <property type="entry name" value="DNAJ_1"/>
    <property type="match status" value="1"/>
</dbReference>
<dbReference type="CDD" id="cd06257">
    <property type="entry name" value="DnaJ"/>
    <property type="match status" value="1"/>
</dbReference>
<accession>A0A9Q0FXZ6</accession>
<protein>
    <recommendedName>
        <fullName evidence="2">J domain-containing protein</fullName>
    </recommendedName>
</protein>
<feature type="region of interest" description="Disordered" evidence="1">
    <location>
        <begin position="570"/>
        <end position="633"/>
    </location>
</feature>
<dbReference type="PROSITE" id="PS50076">
    <property type="entry name" value="DNAJ_2"/>
    <property type="match status" value="1"/>
</dbReference>
<dbReference type="PANTHER" id="PTHR45181">
    <property type="entry name" value="HEAT SHOCK PROTEIN DNAJ WITH TETRATRICOPEPTIDE REPEAT-CONTAINING PROTEIN"/>
    <property type="match status" value="1"/>
</dbReference>
<comment type="caution">
    <text evidence="3">The sequence shown here is derived from an EMBL/GenBank/DDBJ whole genome shotgun (WGS) entry which is preliminary data.</text>
</comment>
<evidence type="ECO:0000259" key="2">
    <source>
        <dbReference type="PROSITE" id="PS50076"/>
    </source>
</evidence>
<feature type="compositionally biased region" description="Polar residues" evidence="1">
    <location>
        <begin position="570"/>
        <end position="581"/>
    </location>
</feature>
<dbReference type="Pfam" id="PF00226">
    <property type="entry name" value="DnaJ"/>
    <property type="match status" value="1"/>
</dbReference>
<feature type="region of interest" description="Disordered" evidence="1">
    <location>
        <begin position="515"/>
        <end position="540"/>
    </location>
</feature>
<dbReference type="SUPFAM" id="SSF48452">
    <property type="entry name" value="TPR-like"/>
    <property type="match status" value="2"/>
</dbReference>
<dbReference type="PRINTS" id="PR00625">
    <property type="entry name" value="JDOMAIN"/>
</dbReference>
<feature type="region of interest" description="Disordered" evidence="1">
    <location>
        <begin position="234"/>
        <end position="257"/>
    </location>
</feature>
<sequence length="1266" mass="137594">MNPSNSGDLNPPGFSNSAQNAQQNLSFNSRSSSVNKGLSRPRFVKVRRHTSAPNLIPGGESGFNPFRFGSGQAGPSRWDLENGIKNLKIGTGSDFLNTNFNAGDNGAFVFGSDQSRGSASSSDIDEDMKRLNIDFADGNSKLNAHFKPGIVNAGANSTGKSMEDTLPDELKKKLTVGETGGSYAVFGGGNVKNVGAKASGKGGDGVAETLHTAFPDQVNNFNIKESVNASHVDDKANPKDSFAFGSKGSASGSVGGDRVNVLSSEMRRKLNIASATGEPYYGEAGMGSNSRTFDKDVQTGTRVSKVFNFQGGMPGKDATSGQVATGQPEVVTQSNKVPGPSFMFSSSGLAGGKAFGMPPSGRPDKTDEFSFTSKKEGVGSPFVEFKTPNPKGNLFSGPSQKIEFSAKSKDLKGKKKRGKLKQPTTVHLWPGQDFVSGGTGSQETPEASDSYSPMDVSPYQETLSDARISRETSVASEESFTQDNQSVSTDLQEAVFDDAAVNEDLIAATQHMDINGEDPKTREAQEEGSEHCFGNNIGAENPTDGYFSGVETESFKSAFEEIDSFSDITVTSGDNEASSSSKIERQDSDTRTQYFSALSPDSAGGSGFTFSASSATQSSGNRHHRKKNWSKAVHDALSSCPNAKGQNSSSSKQFAPFSPASLPLSPARVKKVGPSTPAVVGDNTEVLRAQEIKQESDLIASASVAAQEACEKWRLRGNQAYTGGDLSKAEDCYTKGINCIPKGETSKSCLRALTLCYSNRAATRMSLGRMRDALEDCKMAAAIDPAFLRVQVRAANCYLALGELDNASQYFKKCLQSGADACVDRKIAIEASEGLQKVQKLSEYMQHSSELLQKRTPNDMVLALEVIDEALLISSHSEKLLHMKAESLFMMRKYDAVIQFCEQSYDSARNNSFPIDADYHLENLDGSKFGKDNPLGIWRSCLIFKSYFYLGKLEEAIGSLEKQEELDSLSRRFPSSNERIESVIPLVATVRELLHHKTAGNEAFQAGRHSDAIEHYTAALSRSIESRPFAAICFCNRAAAYKALGQVIDAIADCNLAIALDGNYLKAMSRRATLYEMIRDYGQASNDLQRLVAILVKRVEEKAPLPDRSRSLTNDLRQARMRLSTVEEESRKEIPLDLYQILGVEPSASASEIKKAYRKAALRHHPDKAGQALAKSDNGDDGLWKELGEEVHKEADRLFKMIGEAYAVLSDPIKRSQYDMDEEMRSAQKKRNGNGTYRAYTDTRNNPFETSSSRRWREVRRSHHGR</sequence>
<dbReference type="Pfam" id="PF13181">
    <property type="entry name" value="TPR_8"/>
    <property type="match status" value="1"/>
</dbReference>
<name>A0A9Q0FXZ6_9ROSI</name>
<feature type="compositionally biased region" description="Low complexity" evidence="1">
    <location>
        <begin position="608"/>
        <end position="620"/>
    </location>
</feature>
<reference evidence="3" key="2">
    <citation type="journal article" date="2023" name="Plants (Basel)">
        <title>Annotation of the Turnera subulata (Passifloraceae) Draft Genome Reveals the S-Locus Evolved after the Divergence of Turneroideae from Passifloroideae in a Stepwise Manner.</title>
        <authorList>
            <person name="Henning P.M."/>
            <person name="Roalson E.H."/>
            <person name="Mir W."/>
            <person name="McCubbin A.G."/>
            <person name="Shore J.S."/>
        </authorList>
    </citation>
    <scope>NUCLEOTIDE SEQUENCE</scope>
    <source>
        <strain evidence="3">F60SS</strain>
    </source>
</reference>
<keyword evidence="4" id="KW-1185">Reference proteome</keyword>
<dbReference type="SMART" id="SM00271">
    <property type="entry name" value="DnaJ"/>
    <property type="match status" value="1"/>
</dbReference>
<feature type="region of interest" description="Disordered" evidence="1">
    <location>
        <begin position="380"/>
        <end position="399"/>
    </location>
</feature>
<dbReference type="Gene3D" id="1.25.40.10">
    <property type="entry name" value="Tetratricopeptide repeat domain"/>
    <property type="match status" value="2"/>
</dbReference>